<dbReference type="KEGG" id="pmai:CF386_09040"/>
<feature type="transmembrane region" description="Helical" evidence="5">
    <location>
        <begin position="184"/>
        <end position="203"/>
    </location>
</feature>
<dbReference type="InterPro" id="IPR038770">
    <property type="entry name" value="Na+/solute_symporter_sf"/>
</dbReference>
<gene>
    <name evidence="6" type="ORF">CF386_09040</name>
</gene>
<feature type="transmembrane region" description="Helical" evidence="5">
    <location>
        <begin position="118"/>
        <end position="142"/>
    </location>
</feature>
<evidence type="ECO:0000313" key="7">
    <source>
        <dbReference type="Proteomes" id="UP000242175"/>
    </source>
</evidence>
<accession>A0A220VG48</accession>
<comment type="subcellular location">
    <subcellularLocation>
        <location evidence="1">Membrane</location>
        <topology evidence="1">Multi-pass membrane protein</topology>
    </subcellularLocation>
</comment>
<feature type="transmembrane region" description="Helical" evidence="5">
    <location>
        <begin position="5"/>
        <end position="24"/>
    </location>
</feature>
<sequence length="307" mass="34233">MLKKYFVFSILLAVLLGLLFPNFFVLLKPALVWLLGLIMLIVGMNVKYEEFRDIRKFKYKILVAVLIKFIFVSLLAFMIGKLFGLSQYAFIGLVIVGCCPGGTASNLMALLSKANLSLTVLLTLLTSILAPIMMPVTLFVLLHKVVEVPVLHIITTMLMVALLPLCMGGIIHKTKILNQYFTQKLSNLAVLSILLIITIIVSLNEKLFYHIPFNLLLACLTLNILAYLIGYLTSVIMKFEYKERLSLVYEFSILDVGLGIIIALTFFSPETALAGTIYAILQNITGPIIVYMANRMHKKAIIPGVIN</sequence>
<dbReference type="GO" id="GO:0016020">
    <property type="term" value="C:membrane"/>
    <property type="evidence" value="ECO:0007669"/>
    <property type="project" value="UniProtKB-SubCell"/>
</dbReference>
<dbReference type="EMBL" id="CP022356">
    <property type="protein sequence ID" value="ASK79206.1"/>
    <property type="molecule type" value="Genomic_DNA"/>
</dbReference>
<dbReference type="PANTHER" id="PTHR10361:SF28">
    <property type="entry name" value="P3 PROTEIN-RELATED"/>
    <property type="match status" value="1"/>
</dbReference>
<dbReference type="AlphaFoldDB" id="A0A220VG48"/>
<proteinExistence type="predicted"/>
<dbReference type="Gene3D" id="1.20.1530.20">
    <property type="match status" value="1"/>
</dbReference>
<dbReference type="OrthoDB" id="9806785at2"/>
<evidence type="ECO:0000256" key="4">
    <source>
        <dbReference type="ARBA" id="ARBA00023136"/>
    </source>
</evidence>
<dbReference type="InterPro" id="IPR004710">
    <property type="entry name" value="Bilac:Na_transpt"/>
</dbReference>
<feature type="transmembrane region" description="Helical" evidence="5">
    <location>
        <begin position="247"/>
        <end position="267"/>
    </location>
</feature>
<evidence type="ECO:0000313" key="6">
    <source>
        <dbReference type="EMBL" id="ASK79206.1"/>
    </source>
</evidence>
<evidence type="ECO:0000256" key="3">
    <source>
        <dbReference type="ARBA" id="ARBA00022989"/>
    </source>
</evidence>
<reference evidence="6 7" key="1">
    <citation type="journal article" date="2016" name="Int. J. Syst. Evol. Microbiol.">
        <title>Paraphotobacterium marinum gen. nov., sp. nov., a member of the family Vibrionaceae, isolated from surface seawater.</title>
        <authorList>
            <person name="Huang Z."/>
            <person name="Dong C."/>
            <person name="Shao Z."/>
        </authorList>
    </citation>
    <scope>NUCLEOTIDE SEQUENCE [LARGE SCALE GENOMIC DNA]</scope>
    <source>
        <strain evidence="6 7">NSCS20N07D</strain>
    </source>
</reference>
<keyword evidence="7" id="KW-1185">Reference proteome</keyword>
<feature type="transmembrane region" description="Helical" evidence="5">
    <location>
        <begin position="273"/>
        <end position="293"/>
    </location>
</feature>
<organism evidence="6 7">
    <name type="scientific">Paraphotobacterium marinum</name>
    <dbReference type="NCBI Taxonomy" id="1755811"/>
    <lineage>
        <taxon>Bacteria</taxon>
        <taxon>Pseudomonadati</taxon>
        <taxon>Pseudomonadota</taxon>
        <taxon>Gammaproteobacteria</taxon>
        <taxon>Vibrionales</taxon>
        <taxon>Vibrionaceae</taxon>
        <taxon>Paraphotobacterium</taxon>
    </lineage>
</organism>
<name>A0A220VG48_9GAMM</name>
<feature type="transmembrane region" description="Helical" evidence="5">
    <location>
        <begin position="215"/>
        <end position="235"/>
    </location>
</feature>
<dbReference type="Pfam" id="PF01758">
    <property type="entry name" value="SBF"/>
    <property type="match status" value="1"/>
</dbReference>
<dbReference type="Proteomes" id="UP000242175">
    <property type="component" value="Chromosome small"/>
</dbReference>
<feature type="transmembrane region" description="Helical" evidence="5">
    <location>
        <begin position="89"/>
        <end position="111"/>
    </location>
</feature>
<evidence type="ECO:0000256" key="1">
    <source>
        <dbReference type="ARBA" id="ARBA00004141"/>
    </source>
</evidence>
<keyword evidence="4 5" id="KW-0472">Membrane</keyword>
<evidence type="ECO:0000256" key="5">
    <source>
        <dbReference type="SAM" id="Phobius"/>
    </source>
</evidence>
<dbReference type="PANTHER" id="PTHR10361">
    <property type="entry name" value="SODIUM-BILE ACID COTRANSPORTER"/>
    <property type="match status" value="1"/>
</dbReference>
<feature type="transmembrane region" description="Helical" evidence="5">
    <location>
        <begin position="60"/>
        <end position="83"/>
    </location>
</feature>
<evidence type="ECO:0000256" key="2">
    <source>
        <dbReference type="ARBA" id="ARBA00022692"/>
    </source>
</evidence>
<dbReference type="RefSeq" id="WP_089074114.1">
    <property type="nucleotide sequence ID" value="NZ_CBCSAM010000002.1"/>
</dbReference>
<feature type="transmembrane region" description="Helical" evidence="5">
    <location>
        <begin position="148"/>
        <end position="172"/>
    </location>
</feature>
<protein>
    <submittedName>
        <fullName evidence="6">Bile acid:sodium symporter</fullName>
    </submittedName>
</protein>
<dbReference type="InterPro" id="IPR002657">
    <property type="entry name" value="BilAc:Na_symport/Acr3"/>
</dbReference>
<feature type="transmembrane region" description="Helical" evidence="5">
    <location>
        <begin position="30"/>
        <end position="48"/>
    </location>
</feature>
<keyword evidence="2 5" id="KW-0812">Transmembrane</keyword>
<keyword evidence="3 5" id="KW-1133">Transmembrane helix</keyword>